<feature type="compositionally biased region" description="Pro residues" evidence="6">
    <location>
        <begin position="19"/>
        <end position="37"/>
    </location>
</feature>
<evidence type="ECO:0000256" key="3">
    <source>
        <dbReference type="ARBA" id="ARBA00022692"/>
    </source>
</evidence>
<dbReference type="Pfam" id="PF06271">
    <property type="entry name" value="RDD"/>
    <property type="match status" value="1"/>
</dbReference>
<feature type="region of interest" description="Disordered" evidence="6">
    <location>
        <begin position="1"/>
        <end position="52"/>
    </location>
</feature>
<evidence type="ECO:0000256" key="4">
    <source>
        <dbReference type="ARBA" id="ARBA00022989"/>
    </source>
</evidence>
<evidence type="ECO:0000256" key="6">
    <source>
        <dbReference type="SAM" id="MobiDB-lite"/>
    </source>
</evidence>
<dbReference type="RefSeq" id="WP_203697851.1">
    <property type="nucleotide sequence ID" value="NZ_BAAALC010000071.1"/>
</dbReference>
<sequence length="238" mass="26014">MTSPSPAIPPGDPVQLRGPVPPQGPAPAPGFVPPQGPAGPWAGQPTGWVPPPQQGAWPHAAVPFAPNGQPLASFGDRLLAYLLDGLILGAIGMVFTVPMMILWMFTVMDWTAANSGYTDAYGQPVPDEFFQFFGTMMVFFLGIFAVNLVLTYLYLVEYQLRKGGETVGKRVMKLRVVKVQPGEVLTRGDLTKRWAVERVAGIFVPFFSYLDGFWQLWDKPLQQCLHDKAAKTVVVKVG</sequence>
<keyword evidence="2" id="KW-1003">Cell membrane</keyword>
<name>A0A8J3PAY6_9ACTN</name>
<comment type="subcellular location">
    <subcellularLocation>
        <location evidence="1">Cell membrane</location>
        <topology evidence="1">Multi-pass membrane protein</topology>
    </subcellularLocation>
</comment>
<dbReference type="PANTHER" id="PTHR36115">
    <property type="entry name" value="PROLINE-RICH ANTIGEN HOMOLOG-RELATED"/>
    <property type="match status" value="1"/>
</dbReference>
<protein>
    <recommendedName>
        <fullName evidence="8">RDD domain-containing protein</fullName>
    </recommendedName>
</protein>
<feature type="transmembrane region" description="Helical" evidence="7">
    <location>
        <begin position="78"/>
        <end position="105"/>
    </location>
</feature>
<keyword evidence="4 7" id="KW-1133">Transmembrane helix</keyword>
<dbReference type="AlphaFoldDB" id="A0A8J3PAY6"/>
<proteinExistence type="predicted"/>
<evidence type="ECO:0000256" key="7">
    <source>
        <dbReference type="SAM" id="Phobius"/>
    </source>
</evidence>
<dbReference type="InterPro" id="IPR051791">
    <property type="entry name" value="Pra-immunoreactive"/>
</dbReference>
<evidence type="ECO:0000259" key="8">
    <source>
        <dbReference type="Pfam" id="PF06271"/>
    </source>
</evidence>
<feature type="compositionally biased region" description="Pro residues" evidence="6">
    <location>
        <begin position="1"/>
        <end position="12"/>
    </location>
</feature>
<reference evidence="9 10" key="1">
    <citation type="submission" date="2021-01" db="EMBL/GenBank/DDBJ databases">
        <title>Whole genome shotgun sequence of Catellatospora coxensis NBRC 107359.</title>
        <authorList>
            <person name="Komaki H."/>
            <person name="Tamura T."/>
        </authorList>
    </citation>
    <scope>NUCLEOTIDE SEQUENCE [LARGE SCALE GENOMIC DNA]</scope>
    <source>
        <strain evidence="9 10">NBRC 107359</strain>
    </source>
</reference>
<dbReference type="GO" id="GO:0005886">
    <property type="term" value="C:plasma membrane"/>
    <property type="evidence" value="ECO:0007669"/>
    <property type="project" value="UniProtKB-SubCell"/>
</dbReference>
<evidence type="ECO:0000313" key="10">
    <source>
        <dbReference type="Proteomes" id="UP000630887"/>
    </source>
</evidence>
<evidence type="ECO:0000256" key="5">
    <source>
        <dbReference type="ARBA" id="ARBA00023136"/>
    </source>
</evidence>
<evidence type="ECO:0000313" key="9">
    <source>
        <dbReference type="EMBL" id="GIG10084.1"/>
    </source>
</evidence>
<keyword evidence="3 7" id="KW-0812">Transmembrane</keyword>
<dbReference type="InterPro" id="IPR010432">
    <property type="entry name" value="RDD"/>
</dbReference>
<gene>
    <name evidence="9" type="ORF">Cco03nite_67840</name>
</gene>
<comment type="caution">
    <text evidence="9">The sequence shown here is derived from an EMBL/GenBank/DDBJ whole genome shotgun (WGS) entry which is preliminary data.</text>
</comment>
<dbReference type="PANTHER" id="PTHR36115:SF4">
    <property type="entry name" value="MEMBRANE PROTEIN"/>
    <property type="match status" value="1"/>
</dbReference>
<feature type="domain" description="RDD" evidence="8">
    <location>
        <begin position="71"/>
        <end position="231"/>
    </location>
</feature>
<evidence type="ECO:0000256" key="2">
    <source>
        <dbReference type="ARBA" id="ARBA00022475"/>
    </source>
</evidence>
<accession>A0A8J3PAY6</accession>
<dbReference type="EMBL" id="BONI01000079">
    <property type="protein sequence ID" value="GIG10084.1"/>
    <property type="molecule type" value="Genomic_DNA"/>
</dbReference>
<feature type="compositionally biased region" description="Low complexity" evidence="6">
    <location>
        <begin position="38"/>
        <end position="47"/>
    </location>
</feature>
<keyword evidence="5 7" id="KW-0472">Membrane</keyword>
<dbReference type="Proteomes" id="UP000630887">
    <property type="component" value="Unassembled WGS sequence"/>
</dbReference>
<keyword evidence="10" id="KW-1185">Reference proteome</keyword>
<feature type="transmembrane region" description="Helical" evidence="7">
    <location>
        <begin position="129"/>
        <end position="155"/>
    </location>
</feature>
<evidence type="ECO:0000256" key="1">
    <source>
        <dbReference type="ARBA" id="ARBA00004651"/>
    </source>
</evidence>
<organism evidence="9 10">
    <name type="scientific">Catellatospora coxensis</name>
    <dbReference type="NCBI Taxonomy" id="310354"/>
    <lineage>
        <taxon>Bacteria</taxon>
        <taxon>Bacillati</taxon>
        <taxon>Actinomycetota</taxon>
        <taxon>Actinomycetes</taxon>
        <taxon>Micromonosporales</taxon>
        <taxon>Micromonosporaceae</taxon>
        <taxon>Catellatospora</taxon>
    </lineage>
</organism>